<dbReference type="Proteomes" id="UP000199062">
    <property type="component" value="Unassembled WGS sequence"/>
</dbReference>
<sequence>MIERLQRALDRRTSATEYGECRQCGTTVDTDTARCPDCGSAEIASYTF</sequence>
<dbReference type="EMBL" id="FOZK01000002">
    <property type="protein sequence ID" value="SFR99546.1"/>
    <property type="molecule type" value="Genomic_DNA"/>
</dbReference>
<dbReference type="STRING" id="767519.SAMN05216559_2226"/>
<reference evidence="1 2" key="1">
    <citation type="submission" date="2016-10" db="EMBL/GenBank/DDBJ databases">
        <authorList>
            <person name="de Groot N.N."/>
        </authorList>
    </citation>
    <scope>NUCLEOTIDE SEQUENCE [LARGE SCALE GENOMIC DNA]</scope>
    <source>
        <strain evidence="1 2">CGMCC 1.10457</strain>
    </source>
</reference>
<evidence type="ECO:0008006" key="3">
    <source>
        <dbReference type="Google" id="ProtNLM"/>
    </source>
</evidence>
<evidence type="ECO:0000313" key="1">
    <source>
        <dbReference type="EMBL" id="SFR99546.1"/>
    </source>
</evidence>
<accession>A0A1I6L7U8</accession>
<name>A0A1I6L7U8_9EURY</name>
<dbReference type="AlphaFoldDB" id="A0A1I6L7U8"/>
<gene>
    <name evidence="1" type="ORF">SAMN05216559_2226</name>
</gene>
<protein>
    <recommendedName>
        <fullName evidence="3">Small CPxCG-related zinc finger protein</fullName>
    </recommendedName>
</protein>
<keyword evidence="2" id="KW-1185">Reference proteome</keyword>
<dbReference type="OrthoDB" id="295069at2157"/>
<dbReference type="RefSeq" id="WP_177227416.1">
    <property type="nucleotide sequence ID" value="NZ_FOZK01000002.1"/>
</dbReference>
<evidence type="ECO:0000313" key="2">
    <source>
        <dbReference type="Proteomes" id="UP000199062"/>
    </source>
</evidence>
<organism evidence="1 2">
    <name type="scientific">Halomicrobium zhouii</name>
    <dbReference type="NCBI Taxonomy" id="767519"/>
    <lineage>
        <taxon>Archaea</taxon>
        <taxon>Methanobacteriati</taxon>
        <taxon>Methanobacteriota</taxon>
        <taxon>Stenosarchaea group</taxon>
        <taxon>Halobacteria</taxon>
        <taxon>Halobacteriales</taxon>
        <taxon>Haloarculaceae</taxon>
        <taxon>Halomicrobium</taxon>
    </lineage>
</organism>
<proteinExistence type="predicted"/>